<feature type="domain" description="C2H2-type" evidence="12">
    <location>
        <begin position="222"/>
        <end position="249"/>
    </location>
</feature>
<keyword evidence="3" id="KW-0479">Metal-binding</keyword>
<dbReference type="PROSITE" id="PS00028">
    <property type="entry name" value="ZINC_FINGER_C2H2_1"/>
    <property type="match status" value="6"/>
</dbReference>
<dbReference type="GO" id="GO:0005634">
    <property type="term" value="C:nucleus"/>
    <property type="evidence" value="ECO:0007669"/>
    <property type="project" value="UniProtKB-SubCell"/>
</dbReference>
<feature type="domain" description="C2H2-type" evidence="12">
    <location>
        <begin position="250"/>
        <end position="277"/>
    </location>
</feature>
<keyword evidence="7" id="KW-0805">Transcription regulation</keyword>
<comment type="subcellular location">
    <subcellularLocation>
        <location evidence="1">Nucleus</location>
    </subcellularLocation>
</comment>
<feature type="domain" description="C2H2-type" evidence="12">
    <location>
        <begin position="278"/>
        <end position="305"/>
    </location>
</feature>
<evidence type="ECO:0000256" key="8">
    <source>
        <dbReference type="ARBA" id="ARBA00023125"/>
    </source>
</evidence>
<dbReference type="FunFam" id="3.30.160.60:FF:000965">
    <property type="entry name" value="Neurotrophin receptor-interacting factor homolog"/>
    <property type="match status" value="1"/>
</dbReference>
<evidence type="ECO:0000259" key="12">
    <source>
        <dbReference type="PROSITE" id="PS50157"/>
    </source>
</evidence>
<feature type="domain" description="C2H2-type" evidence="12">
    <location>
        <begin position="389"/>
        <end position="416"/>
    </location>
</feature>
<proteinExistence type="inferred from homology"/>
<name>A0A913X704_EXADI</name>
<keyword evidence="9" id="KW-0804">Transcription</keyword>
<dbReference type="Proteomes" id="UP000887567">
    <property type="component" value="Unplaced"/>
</dbReference>
<dbReference type="AlphaFoldDB" id="A0A913X704"/>
<dbReference type="OMA" id="CEVCHEA"/>
<dbReference type="PROSITE" id="PS50157">
    <property type="entry name" value="ZINC_FINGER_C2H2_2"/>
    <property type="match status" value="8"/>
</dbReference>
<dbReference type="OrthoDB" id="10050330at2759"/>
<dbReference type="FunFam" id="3.30.160.60:FF:000624">
    <property type="entry name" value="zinc finger protein 697"/>
    <property type="match status" value="2"/>
</dbReference>
<evidence type="ECO:0000313" key="13">
    <source>
        <dbReference type="EnsemblMetazoa" id="XP_020899941.1"/>
    </source>
</evidence>
<feature type="domain" description="C2H2-type" evidence="12">
    <location>
        <begin position="195"/>
        <end position="217"/>
    </location>
</feature>
<dbReference type="KEGG" id="epa:110238598"/>
<dbReference type="FunFam" id="3.30.160.60:FF:001530">
    <property type="entry name" value="Zinc finger protein 268"/>
    <property type="match status" value="1"/>
</dbReference>
<comment type="similarity">
    <text evidence="2">Belongs to the krueppel C2H2-type zinc-finger protein family.</text>
</comment>
<dbReference type="GO" id="GO:0008270">
    <property type="term" value="F:zinc ion binding"/>
    <property type="evidence" value="ECO:0007669"/>
    <property type="project" value="UniProtKB-KW"/>
</dbReference>
<dbReference type="FunFam" id="3.30.160.60:FF:002343">
    <property type="entry name" value="Zinc finger protein 33A"/>
    <property type="match status" value="1"/>
</dbReference>
<evidence type="ECO:0000256" key="3">
    <source>
        <dbReference type="ARBA" id="ARBA00022723"/>
    </source>
</evidence>
<dbReference type="InterPro" id="IPR036236">
    <property type="entry name" value="Znf_C2H2_sf"/>
</dbReference>
<dbReference type="GeneID" id="110238598"/>
<reference evidence="13" key="1">
    <citation type="submission" date="2022-11" db="UniProtKB">
        <authorList>
            <consortium name="EnsemblMetazoa"/>
        </authorList>
    </citation>
    <scope>IDENTIFICATION</scope>
</reference>
<keyword evidence="8" id="KW-0238">DNA-binding</keyword>
<dbReference type="Pfam" id="PF13465">
    <property type="entry name" value="zf-H2C2_2"/>
    <property type="match status" value="1"/>
</dbReference>
<dbReference type="SUPFAM" id="SSF57667">
    <property type="entry name" value="beta-beta-alpha zinc fingers"/>
    <property type="match status" value="4"/>
</dbReference>
<dbReference type="RefSeq" id="XP_020899941.1">
    <property type="nucleotide sequence ID" value="XM_021044282.2"/>
</dbReference>
<evidence type="ECO:0000256" key="9">
    <source>
        <dbReference type="ARBA" id="ARBA00023163"/>
    </source>
</evidence>
<keyword evidence="6" id="KW-0862">Zinc</keyword>
<evidence type="ECO:0000256" key="7">
    <source>
        <dbReference type="ARBA" id="ARBA00023015"/>
    </source>
</evidence>
<evidence type="ECO:0000256" key="1">
    <source>
        <dbReference type="ARBA" id="ARBA00004123"/>
    </source>
</evidence>
<feature type="domain" description="C2H2-type" evidence="12">
    <location>
        <begin position="361"/>
        <end position="388"/>
    </location>
</feature>
<dbReference type="SMART" id="SM00355">
    <property type="entry name" value="ZnF_C2H2"/>
    <property type="match status" value="8"/>
</dbReference>
<dbReference type="PANTHER" id="PTHR24379:SF121">
    <property type="entry name" value="C2H2-TYPE DOMAIN-CONTAINING PROTEIN"/>
    <property type="match status" value="1"/>
</dbReference>
<protein>
    <recommendedName>
        <fullName evidence="12">C2H2-type domain-containing protein</fullName>
    </recommendedName>
</protein>
<evidence type="ECO:0000313" key="14">
    <source>
        <dbReference type="Proteomes" id="UP000887567"/>
    </source>
</evidence>
<dbReference type="InterPro" id="IPR013087">
    <property type="entry name" value="Znf_C2H2_type"/>
</dbReference>
<evidence type="ECO:0000256" key="10">
    <source>
        <dbReference type="ARBA" id="ARBA00023242"/>
    </source>
</evidence>
<dbReference type="GO" id="GO:0003677">
    <property type="term" value="F:DNA binding"/>
    <property type="evidence" value="ECO:0007669"/>
    <property type="project" value="UniProtKB-KW"/>
</dbReference>
<keyword evidence="4" id="KW-0677">Repeat</keyword>
<evidence type="ECO:0000256" key="4">
    <source>
        <dbReference type="ARBA" id="ARBA00022737"/>
    </source>
</evidence>
<evidence type="ECO:0000256" key="2">
    <source>
        <dbReference type="ARBA" id="ARBA00006991"/>
    </source>
</evidence>
<dbReference type="Gene3D" id="3.30.160.60">
    <property type="entry name" value="Classic Zinc Finger"/>
    <property type="match status" value="7"/>
</dbReference>
<feature type="domain" description="C2H2-type" evidence="12">
    <location>
        <begin position="305"/>
        <end position="332"/>
    </location>
</feature>
<dbReference type="PANTHER" id="PTHR24379">
    <property type="entry name" value="KRAB AND ZINC FINGER DOMAIN-CONTAINING"/>
    <property type="match status" value="1"/>
</dbReference>
<keyword evidence="5 11" id="KW-0863">Zinc-finger</keyword>
<evidence type="ECO:0000256" key="6">
    <source>
        <dbReference type="ARBA" id="ARBA00022833"/>
    </source>
</evidence>
<dbReference type="Pfam" id="PF00096">
    <property type="entry name" value="zf-C2H2"/>
    <property type="match status" value="4"/>
</dbReference>
<organism evidence="13 14">
    <name type="scientific">Exaiptasia diaphana</name>
    <name type="common">Tropical sea anemone</name>
    <name type="synonym">Aiptasia pulchella</name>
    <dbReference type="NCBI Taxonomy" id="2652724"/>
    <lineage>
        <taxon>Eukaryota</taxon>
        <taxon>Metazoa</taxon>
        <taxon>Cnidaria</taxon>
        <taxon>Anthozoa</taxon>
        <taxon>Hexacorallia</taxon>
        <taxon>Actiniaria</taxon>
        <taxon>Aiptasiidae</taxon>
        <taxon>Exaiptasia</taxon>
    </lineage>
</organism>
<evidence type="ECO:0000256" key="5">
    <source>
        <dbReference type="ARBA" id="ARBA00022771"/>
    </source>
</evidence>
<sequence length="423" mass="49305">MDTNWTEYKCKSGQTLFIYNKATGEHKWPSDGSTADNCVMIGQPVVYKEVCTIGTQTDDNGCNNGCTSIYINTDHVINITQTSPLQEPVVLKVARDDIDIEPGLDNGLDNGGREEISMEDITNNTETPSKETGELDEVTDKSVLEETCEDSFDGDGAQPTDEPVNINANDEFEEEVGKSTKHAVQNTKTSNEARFRCRYCYKRYNDDFRFQRHLKSHEHGPSECSYCKRTFFRQYDLKRHMKTHTGEKPFQCPQCKKKFAQREHLKNHARLHTGERPFECSYCKKKFAQKAVLTAHLKRHSERTFECSYCSKKFFKKQDIERHLKVHTKEKPFECSFCKKKFATKEYLKYHEKTHTGEKPYECSHCKKKFPRKENLDFHERMHTGEKPFECSYCNKKYARKQRLEYHLKTHASEKSWGGPHGK</sequence>
<dbReference type="EnsemblMetazoa" id="XM_021044282.2">
    <property type="protein sequence ID" value="XP_020899941.1"/>
    <property type="gene ID" value="LOC110238598"/>
</dbReference>
<evidence type="ECO:0000256" key="11">
    <source>
        <dbReference type="PROSITE-ProRule" id="PRU00042"/>
    </source>
</evidence>
<keyword evidence="14" id="KW-1185">Reference proteome</keyword>
<accession>A0A913X704</accession>
<feature type="domain" description="C2H2-type" evidence="12">
    <location>
        <begin position="333"/>
        <end position="360"/>
    </location>
</feature>
<keyword evidence="10" id="KW-0539">Nucleus</keyword>